<feature type="region of interest" description="Disordered" evidence="1">
    <location>
        <begin position="1"/>
        <end position="25"/>
    </location>
</feature>
<organism evidence="3">
    <name type="scientific">Streptomyces sp. R11</name>
    <dbReference type="NCBI Taxonomy" id="3238625"/>
    <lineage>
        <taxon>Bacteria</taxon>
        <taxon>Bacillati</taxon>
        <taxon>Actinomycetota</taxon>
        <taxon>Actinomycetes</taxon>
        <taxon>Kitasatosporales</taxon>
        <taxon>Streptomycetaceae</taxon>
        <taxon>Streptomyces</taxon>
    </lineage>
</organism>
<keyword evidence="2" id="KW-0812">Transmembrane</keyword>
<gene>
    <name evidence="3" type="ORF">AB5J55_41765</name>
</gene>
<dbReference type="AlphaFoldDB" id="A0AB39NDX5"/>
<name>A0AB39NDX5_9ACTN</name>
<accession>A0AB39NDX5</accession>
<evidence type="ECO:0008006" key="4">
    <source>
        <dbReference type="Google" id="ProtNLM"/>
    </source>
</evidence>
<feature type="compositionally biased region" description="Basic and acidic residues" evidence="1">
    <location>
        <begin position="1"/>
        <end position="22"/>
    </location>
</feature>
<reference evidence="3" key="1">
    <citation type="submission" date="2024-07" db="EMBL/GenBank/DDBJ databases">
        <authorList>
            <person name="Yu S.T."/>
        </authorList>
    </citation>
    <scope>NUCLEOTIDE SEQUENCE</scope>
    <source>
        <strain evidence="3">R11</strain>
    </source>
</reference>
<protein>
    <recommendedName>
        <fullName evidence="4">VWA domain-containing protein</fullName>
    </recommendedName>
</protein>
<feature type="transmembrane region" description="Helical" evidence="2">
    <location>
        <begin position="53"/>
        <end position="76"/>
    </location>
</feature>
<dbReference type="Gene3D" id="3.40.50.410">
    <property type="entry name" value="von Willebrand factor, type A domain"/>
    <property type="match status" value="1"/>
</dbReference>
<dbReference type="SUPFAM" id="SSF53300">
    <property type="entry name" value="vWA-like"/>
    <property type="match status" value="1"/>
</dbReference>
<sequence length="407" mass="44292">MSGRITGDRGLRPDPEDQRPLDLRGAQGVMVGSGRQRNIFIKYLVELPRSIKVVLLLLLCLAVIAGGGWIASRWIIPEIAPTYRTQFLVDTAKGRDPRGASDIAASVRTTVGNSGDGDALALRTFGGACGASDNTRRLVDFTTDDRRELAQATESIRAAGEPTLVRGIVEAVQDFSRPFDLSATQMNRVIAITRHGADACDDDIAFVENEIRDRIRAAGLRLEFRVVGYQVPKAERDRLRRIAAGAGAPDPLLVDTLPELEAAVDWYANDEPVLRGARKVVDALNPAVEQVDAAVQAIDEGRFEAAEGHLRTARGADPRVRAVLEDLAGRTKNPTERDINAHATQLRDRQRRVIEAADELLDAERARTAGGPEPRTAYRRAADAYNTEAEALNKTLAKLRAESPVAT</sequence>
<dbReference type="InterPro" id="IPR036465">
    <property type="entry name" value="vWFA_dom_sf"/>
</dbReference>
<evidence type="ECO:0000256" key="2">
    <source>
        <dbReference type="SAM" id="Phobius"/>
    </source>
</evidence>
<keyword evidence="2" id="KW-1133">Transmembrane helix</keyword>
<keyword evidence="2" id="KW-0472">Membrane</keyword>
<evidence type="ECO:0000256" key="1">
    <source>
        <dbReference type="SAM" id="MobiDB-lite"/>
    </source>
</evidence>
<dbReference type="RefSeq" id="WP_369275624.1">
    <property type="nucleotide sequence ID" value="NZ_CP163432.1"/>
</dbReference>
<proteinExistence type="predicted"/>
<dbReference type="EMBL" id="CP163432">
    <property type="protein sequence ID" value="XDQ15696.1"/>
    <property type="molecule type" value="Genomic_DNA"/>
</dbReference>
<evidence type="ECO:0000313" key="3">
    <source>
        <dbReference type="EMBL" id="XDQ15696.1"/>
    </source>
</evidence>